<feature type="modified residue" description="4-aspartylphosphate" evidence="3">
    <location>
        <position position="55"/>
    </location>
</feature>
<dbReference type="InterPro" id="IPR029016">
    <property type="entry name" value="GAF-like_dom_sf"/>
</dbReference>
<name>Q0W2Z7_METAR</name>
<dbReference type="AlphaFoldDB" id="Q0W2Z7"/>
<dbReference type="CDD" id="cd17534">
    <property type="entry name" value="REC_DC-like"/>
    <property type="match status" value="1"/>
</dbReference>
<dbReference type="PROSITE" id="PS50113">
    <property type="entry name" value="PAC"/>
    <property type="match status" value="2"/>
</dbReference>
<keyword evidence="8" id="KW-1185">Reference proteome</keyword>
<dbReference type="SMART" id="SM00086">
    <property type="entry name" value="PAC"/>
    <property type="match status" value="3"/>
</dbReference>
<dbReference type="eggNOG" id="arCOG06712">
    <property type="taxonomic scope" value="Archaea"/>
</dbReference>
<dbReference type="Pfam" id="PF05763">
    <property type="entry name" value="DUF835"/>
    <property type="match status" value="1"/>
</dbReference>
<evidence type="ECO:0000313" key="8">
    <source>
        <dbReference type="Proteomes" id="UP000000663"/>
    </source>
</evidence>
<evidence type="ECO:0000259" key="4">
    <source>
        <dbReference type="PROSITE" id="PS50110"/>
    </source>
</evidence>
<evidence type="ECO:0000256" key="2">
    <source>
        <dbReference type="ARBA" id="ARBA00022777"/>
    </source>
</evidence>
<sequence length="835" mass="94375">MVNARLLVVEDESIVAKDIQHRLRNLGYEVPAVVAYGEKAIEKAGELQPDLVLMDIFLKGEMDGIQAAEEIKRQYDIPVIFLTAFADPNTLQRAKITEPFGYILKPFEERELLTAIEMALYKHKMERRLKESERWLSVTLKSIGDAIITTDMAGKITFMNHVAENLTGWKQEEAHRRDLFGIFNLIDEAGRTLESPVSRVIKEGAAVIQQNDVILIARNGNEIAIDSSAAPIRDDKNNTIGAVLVFRDITERKQTEEALQFTQFSVDHAADAAFWVRDDGHFFYVNEAACQSLGYRRDELLRMSIADISEDITEQEWPDHMNRLKEHGRWTFESKHRKKDGKVFPVEVTTNVLKFNGREYICTFARDITERKQAEQTLMENNRHLEIISSITSTINKSDNTRDMLDHVLRDILNLLEIDSGAIYLFDSEDASEMKLRAAVTRLERGRVVRYKQTVPGITIVDQGSIFYSDSTQYLYESDGASAVTNVPISVKDKVVGIMTLSPGRSLDASDTRELLSISSQLGIAVDNHRLFKKIQDTSNYLASIINESPDPMLTTDASGLIVSFNRSASRLLSYAQDEVVGRPVNSLLPPGTTLDLGDSKSYVREFKCKDGSVIKLTTSTARLYKDGIKSGFIITLKDLSEISGLRVVPVTENTAAPETSSAYRFDPGVIYLFDKKKRQDHMEVFADQVKHNIQGLCITRQNPKKIREKYGLEKTPIIWLNSGEGVAGESVIKPDNMTSLGATIYKFMSEAKDGLILLDGMEYLMMRSSYETLLKFIHYLNDRIMMSNSRVVFCIDTRTIDERQLHILMSEMMDFDKVAVANDSMQIAPKLKVE</sequence>
<dbReference type="Gene3D" id="3.30.450.40">
    <property type="match status" value="1"/>
</dbReference>
<dbReference type="STRING" id="351160.RCIX2113"/>
<dbReference type="NCBIfam" id="TIGR00229">
    <property type="entry name" value="sensory_box"/>
    <property type="match status" value="3"/>
</dbReference>
<evidence type="ECO:0000256" key="3">
    <source>
        <dbReference type="PROSITE-ProRule" id="PRU00169"/>
    </source>
</evidence>
<dbReference type="GO" id="GO:0006355">
    <property type="term" value="P:regulation of DNA-templated transcription"/>
    <property type="evidence" value="ECO:0007669"/>
    <property type="project" value="InterPro"/>
</dbReference>
<evidence type="ECO:0000259" key="6">
    <source>
        <dbReference type="PROSITE" id="PS50113"/>
    </source>
</evidence>
<dbReference type="SUPFAM" id="SSF55781">
    <property type="entry name" value="GAF domain-like"/>
    <property type="match status" value="1"/>
</dbReference>
<feature type="domain" description="PAS" evidence="5">
    <location>
        <begin position="266"/>
        <end position="335"/>
    </location>
</feature>
<dbReference type="eggNOG" id="arCOG02393">
    <property type="taxonomic scope" value="Archaea"/>
</dbReference>
<dbReference type="InterPro" id="IPR000014">
    <property type="entry name" value="PAS"/>
</dbReference>
<dbReference type="Gene3D" id="3.40.50.2300">
    <property type="match status" value="1"/>
</dbReference>
<feature type="domain" description="PAC" evidence="6">
    <location>
        <begin position="209"/>
        <end position="261"/>
    </location>
</feature>
<dbReference type="InterPro" id="IPR052155">
    <property type="entry name" value="Biofilm_reg_signaling"/>
</dbReference>
<dbReference type="EMBL" id="AM114193">
    <property type="protein sequence ID" value="CAJ37246.1"/>
    <property type="molecule type" value="Genomic_DNA"/>
</dbReference>
<dbReference type="PROSITE" id="PS50112">
    <property type="entry name" value="PAS"/>
    <property type="match status" value="3"/>
</dbReference>
<organism evidence="7 8">
    <name type="scientific">Methanocella arvoryzae (strain DSM 22066 / NBRC 105507 / MRE50)</name>
    <dbReference type="NCBI Taxonomy" id="351160"/>
    <lineage>
        <taxon>Archaea</taxon>
        <taxon>Methanobacteriati</taxon>
        <taxon>Methanobacteriota</taxon>
        <taxon>Stenosarchaea group</taxon>
        <taxon>Methanomicrobia</taxon>
        <taxon>Methanocellales</taxon>
        <taxon>Methanocellaceae</taxon>
        <taxon>Methanocella</taxon>
    </lineage>
</organism>
<keyword evidence="1" id="KW-0808">Transferase</keyword>
<feature type="domain" description="PAS" evidence="5">
    <location>
        <begin position="538"/>
        <end position="591"/>
    </location>
</feature>
<dbReference type="KEGG" id="rci:RCIX2113"/>
<evidence type="ECO:0000313" key="7">
    <source>
        <dbReference type="EMBL" id="CAJ37246.1"/>
    </source>
</evidence>
<dbReference type="PANTHER" id="PTHR44757:SF4">
    <property type="entry name" value="DIGUANYLATE CYCLASE DGCE-RELATED"/>
    <property type="match status" value="1"/>
</dbReference>
<dbReference type="PROSITE" id="PS50110">
    <property type="entry name" value="RESPONSE_REGULATORY"/>
    <property type="match status" value="1"/>
</dbReference>
<reference evidence="7 8" key="1">
    <citation type="journal article" date="2006" name="Science">
        <title>Genome of rice cluster I archaea -- the key methane producers in the rice rhizosphere.</title>
        <authorList>
            <person name="Erkel C."/>
            <person name="Kube M."/>
            <person name="Reinhardt R."/>
            <person name="Liesack W."/>
        </authorList>
    </citation>
    <scope>NUCLEOTIDE SEQUENCE [LARGE SCALE GENOMIC DNA]</scope>
    <source>
        <strain evidence="8">DSM 22066 / NBRC 105507 / MRE50</strain>
    </source>
</reference>
<protein>
    <submittedName>
        <fullName evidence="7">Signal transduction protein</fullName>
    </submittedName>
</protein>
<dbReference type="GO" id="GO:0000160">
    <property type="term" value="P:phosphorelay signal transduction system"/>
    <property type="evidence" value="ECO:0007669"/>
    <property type="project" value="InterPro"/>
</dbReference>
<dbReference type="SMART" id="SM00448">
    <property type="entry name" value="REC"/>
    <property type="match status" value="1"/>
</dbReference>
<dbReference type="CDD" id="cd00130">
    <property type="entry name" value="PAS"/>
    <property type="match status" value="3"/>
</dbReference>
<dbReference type="InterPro" id="IPR003018">
    <property type="entry name" value="GAF"/>
</dbReference>
<dbReference type="SUPFAM" id="SSF55785">
    <property type="entry name" value="PYP-like sensor domain (PAS domain)"/>
    <property type="match status" value="3"/>
</dbReference>
<feature type="domain" description="PAS" evidence="5">
    <location>
        <begin position="132"/>
        <end position="188"/>
    </location>
</feature>
<evidence type="ECO:0000259" key="5">
    <source>
        <dbReference type="PROSITE" id="PS50112"/>
    </source>
</evidence>
<dbReference type="InterPro" id="IPR011006">
    <property type="entry name" value="CheY-like_superfamily"/>
</dbReference>
<keyword evidence="3" id="KW-0597">Phosphoprotein</keyword>
<dbReference type="InterPro" id="IPR035965">
    <property type="entry name" value="PAS-like_dom_sf"/>
</dbReference>
<feature type="domain" description="PAC" evidence="6">
    <location>
        <begin position="330"/>
        <end position="380"/>
    </location>
</feature>
<dbReference type="eggNOG" id="arCOG03799">
    <property type="taxonomic scope" value="Archaea"/>
</dbReference>
<dbReference type="GO" id="GO:0016301">
    <property type="term" value="F:kinase activity"/>
    <property type="evidence" value="ECO:0007669"/>
    <property type="project" value="UniProtKB-KW"/>
</dbReference>
<dbReference type="SMART" id="SM00091">
    <property type="entry name" value="PAS"/>
    <property type="match status" value="3"/>
</dbReference>
<proteinExistence type="predicted"/>
<dbReference type="Pfam" id="PF00072">
    <property type="entry name" value="Response_reg"/>
    <property type="match status" value="1"/>
</dbReference>
<gene>
    <name evidence="7" type="ORF">RCIX2113</name>
</gene>
<dbReference type="InterPro" id="IPR001789">
    <property type="entry name" value="Sig_transdc_resp-reg_receiver"/>
</dbReference>
<feature type="domain" description="Response regulatory" evidence="4">
    <location>
        <begin position="5"/>
        <end position="120"/>
    </location>
</feature>
<dbReference type="PANTHER" id="PTHR44757">
    <property type="entry name" value="DIGUANYLATE CYCLASE DGCP"/>
    <property type="match status" value="1"/>
</dbReference>
<dbReference type="RefSeq" id="WP_012035330.1">
    <property type="nucleotide sequence ID" value="NC_009464.1"/>
</dbReference>
<dbReference type="Pfam" id="PF13426">
    <property type="entry name" value="PAS_9"/>
    <property type="match status" value="1"/>
</dbReference>
<dbReference type="Gene3D" id="3.30.450.20">
    <property type="entry name" value="PAS domain"/>
    <property type="match status" value="3"/>
</dbReference>
<dbReference type="Pfam" id="PF00989">
    <property type="entry name" value="PAS"/>
    <property type="match status" value="2"/>
</dbReference>
<dbReference type="OrthoDB" id="2830at2157"/>
<dbReference type="GeneID" id="31818976"/>
<dbReference type="Proteomes" id="UP000000663">
    <property type="component" value="Chromosome"/>
</dbReference>
<dbReference type="InterPro" id="IPR001610">
    <property type="entry name" value="PAC"/>
</dbReference>
<dbReference type="SMART" id="SM00065">
    <property type="entry name" value="GAF"/>
    <property type="match status" value="1"/>
</dbReference>
<dbReference type="InterPro" id="IPR013767">
    <property type="entry name" value="PAS_fold"/>
</dbReference>
<dbReference type="Pfam" id="PF13185">
    <property type="entry name" value="GAF_2"/>
    <property type="match status" value="1"/>
</dbReference>
<keyword evidence="2" id="KW-0418">Kinase</keyword>
<dbReference type="InterPro" id="IPR008553">
    <property type="entry name" value="DUF835"/>
</dbReference>
<dbReference type="InterPro" id="IPR000700">
    <property type="entry name" value="PAS-assoc_C"/>
</dbReference>
<accession>Q0W2Z7</accession>
<evidence type="ECO:0000256" key="1">
    <source>
        <dbReference type="ARBA" id="ARBA00022679"/>
    </source>
</evidence>
<dbReference type="SUPFAM" id="SSF52172">
    <property type="entry name" value="CheY-like"/>
    <property type="match status" value="1"/>
</dbReference>